<organism evidence="2 3">
    <name type="scientific">Eleginops maclovinus</name>
    <name type="common">Patagonian blennie</name>
    <name type="synonym">Eleginus maclovinus</name>
    <dbReference type="NCBI Taxonomy" id="56733"/>
    <lineage>
        <taxon>Eukaryota</taxon>
        <taxon>Metazoa</taxon>
        <taxon>Chordata</taxon>
        <taxon>Craniata</taxon>
        <taxon>Vertebrata</taxon>
        <taxon>Euteleostomi</taxon>
        <taxon>Actinopterygii</taxon>
        <taxon>Neopterygii</taxon>
        <taxon>Teleostei</taxon>
        <taxon>Neoteleostei</taxon>
        <taxon>Acanthomorphata</taxon>
        <taxon>Eupercaria</taxon>
        <taxon>Perciformes</taxon>
        <taxon>Notothenioidei</taxon>
        <taxon>Eleginopidae</taxon>
        <taxon>Eleginops</taxon>
    </lineage>
</organism>
<keyword evidence="3" id="KW-1185">Reference proteome</keyword>
<gene>
    <name evidence="2" type="ORF">PBY51_004653</name>
</gene>
<accession>A0AAN7Y371</accession>
<evidence type="ECO:0000256" key="1">
    <source>
        <dbReference type="SAM" id="MobiDB-lite"/>
    </source>
</evidence>
<proteinExistence type="predicted"/>
<dbReference type="Proteomes" id="UP001346869">
    <property type="component" value="Unassembled WGS sequence"/>
</dbReference>
<feature type="compositionally biased region" description="Gly residues" evidence="1">
    <location>
        <begin position="100"/>
        <end position="110"/>
    </location>
</feature>
<sequence length="122" mass="13010">MNPHPGLKTSSLQLHHDQHTCSMSVCGATVDPTPGPPAAGLGRPPLAEKALSEAFPQVRYRDTSLLIWQQQQQNLQAAPPPDLPEPQPVDLVQQLREPGRGGPGQEGPAGGQLQDLQPHVKA</sequence>
<comment type="caution">
    <text evidence="2">The sequence shown here is derived from an EMBL/GenBank/DDBJ whole genome shotgun (WGS) entry which is preliminary data.</text>
</comment>
<name>A0AAN7Y371_ELEMC</name>
<protein>
    <submittedName>
        <fullName evidence="2">Uncharacterized protein</fullName>
    </submittedName>
</protein>
<evidence type="ECO:0000313" key="3">
    <source>
        <dbReference type="Proteomes" id="UP001346869"/>
    </source>
</evidence>
<dbReference type="AlphaFoldDB" id="A0AAN7Y371"/>
<evidence type="ECO:0000313" key="2">
    <source>
        <dbReference type="EMBL" id="KAK5871794.1"/>
    </source>
</evidence>
<feature type="compositionally biased region" description="Pro residues" evidence="1">
    <location>
        <begin position="78"/>
        <end position="87"/>
    </location>
</feature>
<feature type="region of interest" description="Disordered" evidence="1">
    <location>
        <begin position="71"/>
        <end position="122"/>
    </location>
</feature>
<reference evidence="2 3" key="2">
    <citation type="journal article" date="2023" name="Mol. Biol. Evol.">
        <title>Genomics of Secondarily Temperate Adaptation in the Only Non-Antarctic Icefish.</title>
        <authorList>
            <person name="Rivera-Colon A.G."/>
            <person name="Rayamajhi N."/>
            <person name="Minhas B.F."/>
            <person name="Madrigal G."/>
            <person name="Bilyk K.T."/>
            <person name="Yoon V."/>
            <person name="Hune M."/>
            <person name="Gregory S."/>
            <person name="Cheng C.H.C."/>
            <person name="Catchen J.M."/>
        </authorList>
    </citation>
    <scope>NUCLEOTIDE SEQUENCE [LARGE SCALE GENOMIC DNA]</scope>
    <source>
        <strain evidence="2">JMC-PN-2008</strain>
    </source>
</reference>
<reference evidence="2 3" key="1">
    <citation type="journal article" date="2023" name="Genes (Basel)">
        <title>Chromosome-Level Genome Assembly and Circadian Gene Repertoire of the Patagonia Blennie Eleginops maclovinus-The Closest Ancestral Proxy of Antarctic Cryonotothenioids.</title>
        <authorList>
            <person name="Cheng C.C."/>
            <person name="Rivera-Colon A.G."/>
            <person name="Minhas B.F."/>
            <person name="Wilson L."/>
            <person name="Rayamajhi N."/>
            <person name="Vargas-Chacoff L."/>
            <person name="Catchen J.M."/>
        </authorList>
    </citation>
    <scope>NUCLEOTIDE SEQUENCE [LARGE SCALE GENOMIC DNA]</scope>
    <source>
        <strain evidence="2">JMC-PN-2008</strain>
    </source>
</reference>
<dbReference type="EMBL" id="JAUZQC010000005">
    <property type="protein sequence ID" value="KAK5871794.1"/>
    <property type="molecule type" value="Genomic_DNA"/>
</dbReference>